<dbReference type="RefSeq" id="WP_086974056.1">
    <property type="nucleotide sequence ID" value="NZ_FCOJ02000137.1"/>
</dbReference>
<name>A0A158DV22_9BURK</name>
<proteinExistence type="predicted"/>
<dbReference type="EMBL" id="FCOJ02000137">
    <property type="protein sequence ID" value="SAK98472.1"/>
    <property type="molecule type" value="Genomic_DNA"/>
</dbReference>
<evidence type="ECO:0000313" key="3">
    <source>
        <dbReference type="Proteomes" id="UP000054596"/>
    </source>
</evidence>
<evidence type="ECO:0000256" key="1">
    <source>
        <dbReference type="SAM" id="SignalP"/>
    </source>
</evidence>
<organism evidence="2 3">
    <name type="scientific">Caballeronia glebae</name>
    <dbReference type="NCBI Taxonomy" id="1777143"/>
    <lineage>
        <taxon>Bacteria</taxon>
        <taxon>Pseudomonadati</taxon>
        <taxon>Pseudomonadota</taxon>
        <taxon>Betaproteobacteria</taxon>
        <taxon>Burkholderiales</taxon>
        <taxon>Burkholderiaceae</taxon>
        <taxon>Caballeronia</taxon>
    </lineage>
</organism>
<gene>
    <name evidence="2" type="ORF">AWB82_07213</name>
</gene>
<feature type="chain" id="PRO_5007624539" evidence="1">
    <location>
        <begin position="24"/>
        <end position="99"/>
    </location>
</feature>
<protein>
    <submittedName>
        <fullName evidence="2">Membrane protein</fullName>
    </submittedName>
</protein>
<evidence type="ECO:0000313" key="2">
    <source>
        <dbReference type="EMBL" id="SAK98472.1"/>
    </source>
</evidence>
<dbReference type="InterPro" id="IPR025421">
    <property type="entry name" value="DUF4148"/>
</dbReference>
<comment type="caution">
    <text evidence="2">The sequence shown here is derived from an EMBL/GenBank/DDBJ whole genome shotgun (WGS) entry which is preliminary data.</text>
</comment>
<keyword evidence="3" id="KW-1185">Reference proteome</keyword>
<sequence length="99" mass="10141">MKLATIVVAAALAIPAVSSFAQSQPLSRAQVKAELVQLERAGYNPSTDRVTYPAEIQAAEAKVAAQNRQTSYGGVADTASASGGPAHTGNSIAPVYFGH</sequence>
<dbReference type="OrthoDB" id="9035269at2"/>
<feature type="signal peptide" evidence="1">
    <location>
        <begin position="1"/>
        <end position="23"/>
    </location>
</feature>
<dbReference type="Pfam" id="PF13663">
    <property type="entry name" value="DUF4148"/>
    <property type="match status" value="1"/>
</dbReference>
<dbReference type="AlphaFoldDB" id="A0A158DV22"/>
<reference evidence="2" key="1">
    <citation type="submission" date="2016-01" db="EMBL/GenBank/DDBJ databases">
        <authorList>
            <person name="Peeters C."/>
        </authorList>
    </citation>
    <scope>NUCLEOTIDE SEQUENCE [LARGE SCALE GENOMIC DNA]</scope>
    <source>
        <strain evidence="2">LMG 29325</strain>
    </source>
</reference>
<dbReference type="Proteomes" id="UP000054596">
    <property type="component" value="Unassembled WGS sequence"/>
</dbReference>
<keyword evidence="1" id="KW-0732">Signal</keyword>
<accession>A0A158DV22</accession>